<evidence type="ECO:0000256" key="4">
    <source>
        <dbReference type="RuleBase" id="RU000454"/>
    </source>
</evidence>
<feature type="domain" description="Peptidase A1" evidence="5">
    <location>
        <begin position="23"/>
        <end position="338"/>
    </location>
</feature>
<sequence>MAAKSGNGKRDASLGVSNTGTTYTASVGVGSPPTQYKLIVDTGSSNTWVGVNGVYVQTSTSHATSDKVSVTYGSGSFSGQEYTDDVTLGSLTIKSQSIGVASSSSGFDGADGILGIGPVDLTKGTLSPDDSATIPTVVDNLYSQGSIQSSVLGVQFKPVGILEGEGKLDFGAVDTEAIDGDVMYVPITTTSPANEFWGIDQSITYGDSTSILSSTAGIVDTGSTLVLIATDAFERYQQATGAVTDNVTGLLRITLGQYENLKDLNFNIGGATFPLTPNAQIFPRSLNAEIGGSTDAIYLMVGDLGSSSGDGLDFINGYAFLERYYSVYDTDNKRVGLARTGHTDSKSN</sequence>
<dbReference type="CDD" id="cd05471">
    <property type="entry name" value="pepsin_like"/>
    <property type="match status" value="1"/>
</dbReference>
<dbReference type="InterPro" id="IPR001461">
    <property type="entry name" value="Aspartic_peptidase_A1"/>
</dbReference>
<dbReference type="GO" id="GO:0006508">
    <property type="term" value="P:proteolysis"/>
    <property type="evidence" value="ECO:0007669"/>
    <property type="project" value="UniProtKB-KW"/>
</dbReference>
<keyword evidence="4" id="KW-0378">Hydrolase</keyword>
<dbReference type="PROSITE" id="PS51767">
    <property type="entry name" value="PEPTIDASE_A1"/>
    <property type="match status" value="1"/>
</dbReference>
<dbReference type="InterPro" id="IPR033121">
    <property type="entry name" value="PEPTIDASE_A1"/>
</dbReference>
<dbReference type="PRINTS" id="PR00792">
    <property type="entry name" value="PEPSIN"/>
</dbReference>
<dbReference type="InterPro" id="IPR001969">
    <property type="entry name" value="Aspartic_peptidase_AS"/>
</dbReference>
<evidence type="ECO:0000313" key="6">
    <source>
        <dbReference type="EMBL" id="EIW80837.1"/>
    </source>
</evidence>
<protein>
    <submittedName>
        <fullName evidence="6">Aspartic proteinase</fullName>
    </submittedName>
</protein>
<dbReference type="PANTHER" id="PTHR47966">
    <property type="entry name" value="BETA-SITE APP-CLEAVING ENZYME, ISOFORM A-RELATED"/>
    <property type="match status" value="1"/>
</dbReference>
<name>A0A5M3MP68_CONPW</name>
<keyword evidence="7" id="KW-1185">Reference proteome</keyword>
<keyword evidence="2 4" id="KW-0064">Aspartyl protease</keyword>
<evidence type="ECO:0000256" key="2">
    <source>
        <dbReference type="ARBA" id="ARBA00022750"/>
    </source>
</evidence>
<gene>
    <name evidence="6" type="ORF">CONPUDRAFT_57516</name>
</gene>
<dbReference type="Proteomes" id="UP000053558">
    <property type="component" value="Unassembled WGS sequence"/>
</dbReference>
<dbReference type="Gene3D" id="2.40.70.10">
    <property type="entry name" value="Acid Proteases"/>
    <property type="match status" value="2"/>
</dbReference>
<dbReference type="OrthoDB" id="660550at2759"/>
<dbReference type="EMBL" id="JH711579">
    <property type="protein sequence ID" value="EIW80837.1"/>
    <property type="molecule type" value="Genomic_DNA"/>
</dbReference>
<dbReference type="RefSeq" id="XP_007769046.1">
    <property type="nucleotide sequence ID" value="XM_007770856.1"/>
</dbReference>
<dbReference type="GeneID" id="19207878"/>
<evidence type="ECO:0000313" key="7">
    <source>
        <dbReference type="Proteomes" id="UP000053558"/>
    </source>
</evidence>
<dbReference type="PROSITE" id="PS00141">
    <property type="entry name" value="ASP_PROTEASE"/>
    <property type="match status" value="2"/>
</dbReference>
<evidence type="ECO:0000259" key="5">
    <source>
        <dbReference type="PROSITE" id="PS51767"/>
    </source>
</evidence>
<dbReference type="OMA" id="SEFWGIN"/>
<organism evidence="6 7">
    <name type="scientific">Coniophora puteana (strain RWD-64-598)</name>
    <name type="common">Brown rot fungus</name>
    <dbReference type="NCBI Taxonomy" id="741705"/>
    <lineage>
        <taxon>Eukaryota</taxon>
        <taxon>Fungi</taxon>
        <taxon>Dikarya</taxon>
        <taxon>Basidiomycota</taxon>
        <taxon>Agaricomycotina</taxon>
        <taxon>Agaricomycetes</taxon>
        <taxon>Agaricomycetidae</taxon>
        <taxon>Boletales</taxon>
        <taxon>Coniophorineae</taxon>
        <taxon>Coniophoraceae</taxon>
        <taxon>Coniophora</taxon>
    </lineage>
</organism>
<dbReference type="PANTHER" id="PTHR47966:SF51">
    <property type="entry name" value="BETA-SITE APP-CLEAVING ENZYME, ISOFORM A-RELATED"/>
    <property type="match status" value="1"/>
</dbReference>
<keyword evidence="4" id="KW-0645">Protease</keyword>
<accession>A0A5M3MP68</accession>
<dbReference type="GO" id="GO:0004190">
    <property type="term" value="F:aspartic-type endopeptidase activity"/>
    <property type="evidence" value="ECO:0007669"/>
    <property type="project" value="UniProtKB-KW"/>
</dbReference>
<dbReference type="Pfam" id="PF00026">
    <property type="entry name" value="Asp"/>
    <property type="match status" value="1"/>
</dbReference>
<comment type="caution">
    <text evidence="6">The sequence shown here is derived from an EMBL/GenBank/DDBJ whole genome shotgun (WGS) entry which is preliminary data.</text>
</comment>
<feature type="active site" evidence="3">
    <location>
        <position position="41"/>
    </location>
</feature>
<feature type="active site" evidence="3">
    <location>
        <position position="220"/>
    </location>
</feature>
<evidence type="ECO:0000256" key="1">
    <source>
        <dbReference type="ARBA" id="ARBA00007447"/>
    </source>
</evidence>
<proteinExistence type="inferred from homology"/>
<dbReference type="SUPFAM" id="SSF50630">
    <property type="entry name" value="Acid proteases"/>
    <property type="match status" value="1"/>
</dbReference>
<reference evidence="7" key="1">
    <citation type="journal article" date="2012" name="Science">
        <title>The Paleozoic origin of enzymatic lignin decomposition reconstructed from 31 fungal genomes.</title>
        <authorList>
            <person name="Floudas D."/>
            <person name="Binder M."/>
            <person name="Riley R."/>
            <person name="Barry K."/>
            <person name="Blanchette R.A."/>
            <person name="Henrissat B."/>
            <person name="Martinez A.T."/>
            <person name="Otillar R."/>
            <person name="Spatafora J.W."/>
            <person name="Yadav J.S."/>
            <person name="Aerts A."/>
            <person name="Benoit I."/>
            <person name="Boyd A."/>
            <person name="Carlson A."/>
            <person name="Copeland A."/>
            <person name="Coutinho P.M."/>
            <person name="de Vries R.P."/>
            <person name="Ferreira P."/>
            <person name="Findley K."/>
            <person name="Foster B."/>
            <person name="Gaskell J."/>
            <person name="Glotzer D."/>
            <person name="Gorecki P."/>
            <person name="Heitman J."/>
            <person name="Hesse C."/>
            <person name="Hori C."/>
            <person name="Igarashi K."/>
            <person name="Jurgens J.A."/>
            <person name="Kallen N."/>
            <person name="Kersten P."/>
            <person name="Kohler A."/>
            <person name="Kuees U."/>
            <person name="Kumar T.K.A."/>
            <person name="Kuo A."/>
            <person name="LaButti K."/>
            <person name="Larrondo L.F."/>
            <person name="Lindquist E."/>
            <person name="Ling A."/>
            <person name="Lombard V."/>
            <person name="Lucas S."/>
            <person name="Lundell T."/>
            <person name="Martin R."/>
            <person name="McLaughlin D.J."/>
            <person name="Morgenstern I."/>
            <person name="Morin E."/>
            <person name="Murat C."/>
            <person name="Nagy L.G."/>
            <person name="Nolan M."/>
            <person name="Ohm R.A."/>
            <person name="Patyshakuliyeva A."/>
            <person name="Rokas A."/>
            <person name="Ruiz-Duenas F.J."/>
            <person name="Sabat G."/>
            <person name="Salamov A."/>
            <person name="Samejima M."/>
            <person name="Schmutz J."/>
            <person name="Slot J.C."/>
            <person name="St John F."/>
            <person name="Stenlid J."/>
            <person name="Sun H."/>
            <person name="Sun S."/>
            <person name="Syed K."/>
            <person name="Tsang A."/>
            <person name="Wiebenga A."/>
            <person name="Young D."/>
            <person name="Pisabarro A."/>
            <person name="Eastwood D.C."/>
            <person name="Martin F."/>
            <person name="Cullen D."/>
            <person name="Grigoriev I.V."/>
            <person name="Hibbett D.S."/>
        </authorList>
    </citation>
    <scope>NUCLEOTIDE SEQUENCE [LARGE SCALE GENOMIC DNA]</scope>
    <source>
        <strain evidence="7">RWD-64-598 SS2</strain>
    </source>
</reference>
<dbReference type="InterPro" id="IPR021109">
    <property type="entry name" value="Peptidase_aspartic_dom_sf"/>
</dbReference>
<evidence type="ECO:0000256" key="3">
    <source>
        <dbReference type="PIRSR" id="PIRSR601461-1"/>
    </source>
</evidence>
<dbReference type="KEGG" id="cput:CONPUDRAFT_57516"/>
<dbReference type="InterPro" id="IPR034164">
    <property type="entry name" value="Pepsin-like_dom"/>
</dbReference>
<comment type="similarity">
    <text evidence="1 4">Belongs to the peptidase A1 family.</text>
</comment>
<dbReference type="AlphaFoldDB" id="A0A5M3MP68"/>